<organism evidence="3 4">
    <name type="scientific">Brumimicrobium glaciale</name>
    <dbReference type="NCBI Taxonomy" id="200475"/>
    <lineage>
        <taxon>Bacteria</taxon>
        <taxon>Pseudomonadati</taxon>
        <taxon>Bacteroidota</taxon>
        <taxon>Flavobacteriia</taxon>
        <taxon>Flavobacteriales</taxon>
        <taxon>Crocinitomicaceae</taxon>
        <taxon>Brumimicrobium</taxon>
    </lineage>
</organism>
<dbReference type="Proteomes" id="UP000293952">
    <property type="component" value="Unassembled WGS sequence"/>
</dbReference>
<dbReference type="InterPro" id="IPR004398">
    <property type="entry name" value="RNA_MeTrfase_RsmD"/>
</dbReference>
<dbReference type="Pfam" id="PF03602">
    <property type="entry name" value="Cons_hypoth95"/>
    <property type="match status" value="1"/>
</dbReference>
<keyword evidence="2 3" id="KW-0808">Transferase</keyword>
<dbReference type="GO" id="GO:0003676">
    <property type="term" value="F:nucleic acid binding"/>
    <property type="evidence" value="ECO:0007669"/>
    <property type="project" value="InterPro"/>
</dbReference>
<accession>A0A4Q4KCY6</accession>
<name>A0A4Q4KCY6_9FLAO</name>
<keyword evidence="4" id="KW-1185">Reference proteome</keyword>
<proteinExistence type="predicted"/>
<keyword evidence="1 3" id="KW-0489">Methyltransferase</keyword>
<dbReference type="PANTHER" id="PTHR43542">
    <property type="entry name" value="METHYLTRANSFERASE"/>
    <property type="match status" value="1"/>
</dbReference>
<evidence type="ECO:0000256" key="2">
    <source>
        <dbReference type="ARBA" id="ARBA00022679"/>
    </source>
</evidence>
<dbReference type="PROSITE" id="PS00092">
    <property type="entry name" value="N6_MTASE"/>
    <property type="match status" value="1"/>
</dbReference>
<dbReference type="RefSeq" id="WP_130095133.1">
    <property type="nucleotide sequence ID" value="NZ_SETE01000010.1"/>
</dbReference>
<gene>
    <name evidence="3" type="ORF">ERX46_17325</name>
</gene>
<dbReference type="OrthoDB" id="9803017at2"/>
<dbReference type="EMBL" id="SETE01000010">
    <property type="protein sequence ID" value="RYM30843.1"/>
    <property type="molecule type" value="Genomic_DNA"/>
</dbReference>
<dbReference type="PANTHER" id="PTHR43542:SF1">
    <property type="entry name" value="METHYLTRANSFERASE"/>
    <property type="match status" value="1"/>
</dbReference>
<evidence type="ECO:0000256" key="1">
    <source>
        <dbReference type="ARBA" id="ARBA00022603"/>
    </source>
</evidence>
<comment type="caution">
    <text evidence="3">The sequence shown here is derived from an EMBL/GenBank/DDBJ whole genome shotgun (WGS) entry which is preliminary data.</text>
</comment>
<evidence type="ECO:0000313" key="3">
    <source>
        <dbReference type="EMBL" id="RYM30843.1"/>
    </source>
</evidence>
<reference evidence="3 4" key="1">
    <citation type="submission" date="2019-02" db="EMBL/GenBank/DDBJ databases">
        <title>Genome sequence of the sea-ice species Brumimicrobium glaciale.</title>
        <authorList>
            <person name="Bowman J.P."/>
        </authorList>
    </citation>
    <scope>NUCLEOTIDE SEQUENCE [LARGE SCALE GENOMIC DNA]</scope>
    <source>
        <strain evidence="3 4">IC156</strain>
    </source>
</reference>
<dbReference type="GO" id="GO:0031167">
    <property type="term" value="P:rRNA methylation"/>
    <property type="evidence" value="ECO:0007669"/>
    <property type="project" value="InterPro"/>
</dbReference>
<sequence>MRIISGTLKKQRFSPPKGFPSRPTTDFAKEGLFNILDNEITFEDLKILDLFAGTGNISFEFASREAGQITSVDKNFRCTKFMKDFCIEHKIANAMNIVKADVFKFVSNNHQSYDLIFADPPFEDKLHLDLINVVMNGEILAEDGLFILEHSKHNKFDDQKGFQHSRRYGHVVFSFFRHNA</sequence>
<evidence type="ECO:0000313" key="4">
    <source>
        <dbReference type="Proteomes" id="UP000293952"/>
    </source>
</evidence>
<dbReference type="Gene3D" id="3.40.50.150">
    <property type="entry name" value="Vaccinia Virus protein VP39"/>
    <property type="match status" value="1"/>
</dbReference>
<dbReference type="AlphaFoldDB" id="A0A4Q4KCY6"/>
<protein>
    <submittedName>
        <fullName evidence="3">Methyltransferase domain-containing protein</fullName>
    </submittedName>
</protein>
<dbReference type="CDD" id="cd02440">
    <property type="entry name" value="AdoMet_MTases"/>
    <property type="match status" value="1"/>
</dbReference>
<dbReference type="SUPFAM" id="SSF53335">
    <property type="entry name" value="S-adenosyl-L-methionine-dependent methyltransferases"/>
    <property type="match status" value="1"/>
</dbReference>
<dbReference type="InterPro" id="IPR002052">
    <property type="entry name" value="DNA_methylase_N6_adenine_CS"/>
</dbReference>
<dbReference type="InterPro" id="IPR029063">
    <property type="entry name" value="SAM-dependent_MTases_sf"/>
</dbReference>
<dbReference type="PIRSF" id="PIRSF004553">
    <property type="entry name" value="CHP00095"/>
    <property type="match status" value="1"/>
</dbReference>
<dbReference type="GO" id="GO:0008168">
    <property type="term" value="F:methyltransferase activity"/>
    <property type="evidence" value="ECO:0007669"/>
    <property type="project" value="UniProtKB-KW"/>
</dbReference>